<dbReference type="Proteomes" id="UP000035930">
    <property type="component" value="Chromosome"/>
</dbReference>
<accession>A0ABN4H8X7</accession>
<dbReference type="SUPFAM" id="SSF111384">
    <property type="entry name" value="OmpH-like"/>
    <property type="match status" value="1"/>
</dbReference>
<evidence type="ECO:0000256" key="1">
    <source>
        <dbReference type="ARBA" id="ARBA00009091"/>
    </source>
</evidence>
<evidence type="ECO:0000256" key="2">
    <source>
        <dbReference type="ARBA" id="ARBA00022729"/>
    </source>
</evidence>
<dbReference type="PANTHER" id="PTHR35089">
    <property type="entry name" value="CHAPERONE PROTEIN SKP"/>
    <property type="match status" value="1"/>
</dbReference>
<dbReference type="PANTHER" id="PTHR35089:SF1">
    <property type="entry name" value="CHAPERONE PROTEIN SKP"/>
    <property type="match status" value="1"/>
</dbReference>
<protein>
    <submittedName>
        <fullName evidence="5">Outer membrane protein H</fullName>
    </submittedName>
</protein>
<dbReference type="EMBL" id="CP011923">
    <property type="protein sequence ID" value="AKN89184.1"/>
    <property type="molecule type" value="Genomic_DNA"/>
</dbReference>
<dbReference type="SMART" id="SM00935">
    <property type="entry name" value="OmpH"/>
    <property type="match status" value="1"/>
</dbReference>
<sequence>MYIQENLWEILKMKKVVLSLCVLASAVTGVYADTKIAVVNPVDIFNDSNLGSVSVKKMENDLKLEAAKLKQEQNDIMQQMRTLQENSATMTKAELEKKQQQIKQEQQNFAQKAQVLQQKEYAAKDKLSKKFQASFDNAVATIAKQKGYNIVMTTQALAYVNNVDDISNQVIEIMNKNS</sequence>
<dbReference type="Gene3D" id="3.30.910.20">
    <property type="entry name" value="Skp domain"/>
    <property type="match status" value="1"/>
</dbReference>
<keyword evidence="6" id="KW-1185">Reference proteome</keyword>
<reference evidence="5" key="1">
    <citation type="submission" date="2017-08" db="EMBL/GenBank/DDBJ databases">
        <title>Complete Genome Sequence of Francisella noatunensis subsp. orientalis strain FNO190.</title>
        <authorList>
            <person name="Pereira F.L."/>
            <person name="Goncalves L.A."/>
            <person name="Guilherme T.C."/>
            <person name="Soares S.C."/>
            <person name="Dorella F.A."/>
            <person name="Carvalho A.F."/>
            <person name="Leibowitz M.P."/>
            <person name="Leal C.A.G."/>
            <person name="Azevedo V.A.C."/>
            <person name="Figueiredo H.C.P."/>
        </authorList>
    </citation>
    <scope>NUCLEOTIDE SEQUENCE</scope>
    <source>
        <strain evidence="5">FNO190</strain>
    </source>
</reference>
<evidence type="ECO:0000256" key="3">
    <source>
        <dbReference type="SAM" id="Coils"/>
    </source>
</evidence>
<dbReference type="InterPro" id="IPR005632">
    <property type="entry name" value="Chaperone_Skp"/>
</dbReference>
<evidence type="ECO:0000313" key="5">
    <source>
        <dbReference type="EMBL" id="AKN89184.1"/>
    </source>
</evidence>
<evidence type="ECO:0000256" key="4">
    <source>
        <dbReference type="SAM" id="SignalP"/>
    </source>
</evidence>
<feature type="chain" id="PRO_5045822954" evidence="4">
    <location>
        <begin position="33"/>
        <end position="178"/>
    </location>
</feature>
<gene>
    <name evidence="5" type="ORF">FNO190_1566</name>
</gene>
<dbReference type="Pfam" id="PF03938">
    <property type="entry name" value="OmpH"/>
    <property type="match status" value="1"/>
</dbReference>
<comment type="similarity">
    <text evidence="1">Belongs to the Skp family.</text>
</comment>
<organism evidence="5 6">
    <name type="scientific">Francisella orientalis</name>
    <dbReference type="NCBI Taxonomy" id="299583"/>
    <lineage>
        <taxon>Bacteria</taxon>
        <taxon>Pseudomonadati</taxon>
        <taxon>Pseudomonadota</taxon>
        <taxon>Gammaproteobacteria</taxon>
        <taxon>Thiotrichales</taxon>
        <taxon>Francisellaceae</taxon>
        <taxon>Francisella</taxon>
    </lineage>
</organism>
<dbReference type="InterPro" id="IPR024930">
    <property type="entry name" value="Skp_dom_sf"/>
</dbReference>
<name>A0ABN4H8X7_9GAMM</name>
<keyword evidence="3" id="KW-0175">Coiled coil</keyword>
<evidence type="ECO:0000313" key="6">
    <source>
        <dbReference type="Proteomes" id="UP000035930"/>
    </source>
</evidence>
<proteinExistence type="inferred from homology"/>
<feature type="signal peptide" evidence="4">
    <location>
        <begin position="1"/>
        <end position="32"/>
    </location>
</feature>
<keyword evidence="2 4" id="KW-0732">Signal</keyword>
<feature type="coiled-coil region" evidence="3">
    <location>
        <begin position="55"/>
        <end position="115"/>
    </location>
</feature>